<sequence length="733" mass="82747">MSTRRPLFSESWYRVAEMAPRLRPQIDTYRQHYRGRLWHVLRDPSNNKFFRLDEASYRFVAMLNGRRTIREVWEACCDQLQDQALTQGEAIQVIGQLYTSNLLDADVSADTAGIFDRYKQRRQREVSGYMMNLLFARIPIYDPDAFLDKWVHLTRWAFGPVGLILWCLLVGAGLFVAIGRSDALLSQASSVIAPRNLFWLYIAIVVIKLWHEMGHGFACKHFGQQRHAGGEVHTLGVMLLVLVPVPYVDASSSWALRNKWHRFWVGAAGMYFELAAAALATFVWAATNAQTSFYGVPVHALAYNVMFIAGVSTILFNANPLIRFDGYYMLSDALEVPNLMQRSKDYLYYLVRKYLYGVRRPMNPAHVHGEAPWLFSYAILSSIYRVFLLTSILLFVADQFFFLGMIFAISGLIGWVGTPLWKWVKYLATNPELARTRSRAVMASATPIVLLLVLLGVVPAPEHGRAEGVVEADRRAVVFAGADGVLDTIAEQSSTVPRGGLLMRAHNAQLESQQRELVARLEQIRVQLAQARTESTAEAQALLEQQTALRQRLDRVNQQIVSLEVTAPFEGRWDAQPELVPGLYLRQGEAIGTFLDDRDPRVRIIADQSLGPRLWARYAEGLLSVEFRVSGLPETTLNGAITRVAPAGQSQLPSPALSMGAGGLMPTDPEDPNGQRAAEPFFEVRITPEIETEHHGYLRPGQRVVARFALGYRPLLWQWWDALSRLLQERFQV</sequence>
<name>A0A518BTR5_9BACT</name>
<evidence type="ECO:0000256" key="2">
    <source>
        <dbReference type="SAM" id="Phobius"/>
    </source>
</evidence>
<protein>
    <submittedName>
        <fullName evidence="3">Peptidase family M50</fullName>
    </submittedName>
</protein>
<feature type="transmembrane region" description="Helical" evidence="2">
    <location>
        <begin position="268"/>
        <end position="289"/>
    </location>
</feature>
<dbReference type="RefSeq" id="WP_236254533.1">
    <property type="nucleotide sequence ID" value="NZ_CP036280.1"/>
</dbReference>
<dbReference type="CDD" id="cd05709">
    <property type="entry name" value="S2P-M50"/>
    <property type="match status" value="1"/>
</dbReference>
<dbReference type="InterPro" id="IPR041881">
    <property type="entry name" value="PqqD_sf"/>
</dbReference>
<dbReference type="Gene3D" id="1.10.10.1150">
    <property type="entry name" value="Coenzyme PQQ synthesis protein D (PqqD)"/>
    <property type="match status" value="1"/>
</dbReference>
<feature type="transmembrane region" description="Helical" evidence="2">
    <location>
        <begin position="301"/>
        <end position="322"/>
    </location>
</feature>
<proteinExistence type="predicted"/>
<dbReference type="PANTHER" id="PTHR13325:SF3">
    <property type="entry name" value="MEMBRANE-BOUND TRANSCRIPTION FACTOR SITE-2 PROTEASE"/>
    <property type="match status" value="1"/>
</dbReference>
<feature type="transmembrane region" description="Helical" evidence="2">
    <location>
        <begin position="198"/>
        <end position="218"/>
    </location>
</feature>
<accession>A0A518BTR5</accession>
<feature type="transmembrane region" description="Helical" evidence="2">
    <location>
        <begin position="400"/>
        <end position="421"/>
    </location>
</feature>
<dbReference type="GO" id="GO:0016020">
    <property type="term" value="C:membrane"/>
    <property type="evidence" value="ECO:0007669"/>
    <property type="project" value="InterPro"/>
</dbReference>
<keyword evidence="2" id="KW-1133">Transmembrane helix</keyword>
<dbReference type="GO" id="GO:0005737">
    <property type="term" value="C:cytoplasm"/>
    <property type="evidence" value="ECO:0007669"/>
    <property type="project" value="TreeGrafter"/>
</dbReference>
<feature type="coiled-coil region" evidence="1">
    <location>
        <begin position="507"/>
        <end position="559"/>
    </location>
</feature>
<feature type="transmembrane region" description="Helical" evidence="2">
    <location>
        <begin position="374"/>
        <end position="395"/>
    </location>
</feature>
<reference evidence="3 4" key="1">
    <citation type="submission" date="2019-02" db="EMBL/GenBank/DDBJ databases">
        <title>Deep-cultivation of Planctomycetes and their phenomic and genomic characterization uncovers novel biology.</title>
        <authorList>
            <person name="Wiegand S."/>
            <person name="Jogler M."/>
            <person name="Boedeker C."/>
            <person name="Pinto D."/>
            <person name="Vollmers J."/>
            <person name="Rivas-Marin E."/>
            <person name="Kohn T."/>
            <person name="Peeters S.H."/>
            <person name="Heuer A."/>
            <person name="Rast P."/>
            <person name="Oberbeckmann S."/>
            <person name="Bunk B."/>
            <person name="Jeske O."/>
            <person name="Meyerdierks A."/>
            <person name="Storesund J.E."/>
            <person name="Kallscheuer N."/>
            <person name="Luecker S."/>
            <person name="Lage O.M."/>
            <person name="Pohl T."/>
            <person name="Merkel B.J."/>
            <person name="Hornburger P."/>
            <person name="Mueller R.-W."/>
            <person name="Bruemmer F."/>
            <person name="Labrenz M."/>
            <person name="Spormann A.M."/>
            <person name="Op den Camp H."/>
            <person name="Overmann J."/>
            <person name="Amann R."/>
            <person name="Jetten M.S.M."/>
            <person name="Mascher T."/>
            <person name="Medema M.H."/>
            <person name="Devos D.P."/>
            <person name="Kaster A.-K."/>
            <person name="Ovreas L."/>
            <person name="Rohde M."/>
            <person name="Galperin M.Y."/>
            <person name="Jogler C."/>
        </authorList>
    </citation>
    <scope>NUCLEOTIDE SEQUENCE [LARGE SCALE GENOMIC DNA]</scope>
    <source>
        <strain evidence="3 4">Pan265</strain>
    </source>
</reference>
<evidence type="ECO:0000313" key="4">
    <source>
        <dbReference type="Proteomes" id="UP000320386"/>
    </source>
</evidence>
<dbReference type="GO" id="GO:0004222">
    <property type="term" value="F:metalloendopeptidase activity"/>
    <property type="evidence" value="ECO:0007669"/>
    <property type="project" value="InterPro"/>
</dbReference>
<dbReference type="Proteomes" id="UP000320386">
    <property type="component" value="Chromosome"/>
</dbReference>
<gene>
    <name evidence="3" type="ORF">Pan265_01970</name>
</gene>
<feature type="transmembrane region" description="Helical" evidence="2">
    <location>
        <begin position="441"/>
        <end position="458"/>
    </location>
</feature>
<dbReference type="KEGG" id="mcad:Pan265_01970"/>
<dbReference type="GO" id="GO:0031293">
    <property type="term" value="P:membrane protein intracellular domain proteolysis"/>
    <property type="evidence" value="ECO:0007669"/>
    <property type="project" value="TreeGrafter"/>
</dbReference>
<feature type="transmembrane region" description="Helical" evidence="2">
    <location>
        <begin position="156"/>
        <end position="178"/>
    </location>
</feature>
<organism evidence="3 4">
    <name type="scientific">Mucisphaera calidilacus</name>
    <dbReference type="NCBI Taxonomy" id="2527982"/>
    <lineage>
        <taxon>Bacteria</taxon>
        <taxon>Pseudomonadati</taxon>
        <taxon>Planctomycetota</taxon>
        <taxon>Phycisphaerae</taxon>
        <taxon>Phycisphaerales</taxon>
        <taxon>Phycisphaeraceae</taxon>
        <taxon>Mucisphaera</taxon>
    </lineage>
</organism>
<keyword evidence="4" id="KW-1185">Reference proteome</keyword>
<evidence type="ECO:0000313" key="3">
    <source>
        <dbReference type="EMBL" id="QDU70371.1"/>
    </source>
</evidence>
<dbReference type="AlphaFoldDB" id="A0A518BTR5"/>
<keyword evidence="1" id="KW-0175">Coiled coil</keyword>
<dbReference type="PANTHER" id="PTHR13325">
    <property type="entry name" value="PROTEASE M50 MEMBRANE-BOUND TRANSCRIPTION FACTOR SITE 2 PROTEASE"/>
    <property type="match status" value="1"/>
</dbReference>
<evidence type="ECO:0000256" key="1">
    <source>
        <dbReference type="SAM" id="Coils"/>
    </source>
</evidence>
<dbReference type="EMBL" id="CP036280">
    <property type="protein sequence ID" value="QDU70371.1"/>
    <property type="molecule type" value="Genomic_DNA"/>
</dbReference>
<dbReference type="InterPro" id="IPR001193">
    <property type="entry name" value="MBTPS2"/>
</dbReference>
<feature type="transmembrane region" description="Helical" evidence="2">
    <location>
        <begin position="230"/>
        <end position="248"/>
    </location>
</feature>
<keyword evidence="2" id="KW-0812">Transmembrane</keyword>
<keyword evidence="2" id="KW-0472">Membrane</keyword>